<evidence type="ECO:0000256" key="4">
    <source>
        <dbReference type="ARBA" id="ARBA00022692"/>
    </source>
</evidence>
<comment type="subcellular location">
    <subcellularLocation>
        <location evidence="1">Cell membrane</location>
        <topology evidence="1">Multi-pass membrane protein</topology>
    </subcellularLocation>
</comment>
<dbReference type="OrthoDB" id="9810952at2"/>
<feature type="transmembrane region" description="Helical" evidence="8">
    <location>
        <begin position="92"/>
        <end position="114"/>
    </location>
</feature>
<protein>
    <submittedName>
        <fullName evidence="9">Trk-type K+ transport system, membrane component</fullName>
    </submittedName>
</protein>
<dbReference type="AlphaFoldDB" id="U7D433"/>
<evidence type="ECO:0000256" key="8">
    <source>
        <dbReference type="SAM" id="Phobius"/>
    </source>
</evidence>
<evidence type="ECO:0000256" key="5">
    <source>
        <dbReference type="ARBA" id="ARBA00022989"/>
    </source>
</evidence>
<keyword evidence="4 8" id="KW-0812">Transmembrane</keyword>
<feature type="transmembrane region" description="Helical" evidence="8">
    <location>
        <begin position="532"/>
        <end position="554"/>
    </location>
</feature>
<organism evidence="9 10">
    <name type="scientific">Chitinivibrio alkaliphilus ACht1</name>
    <dbReference type="NCBI Taxonomy" id="1313304"/>
    <lineage>
        <taxon>Bacteria</taxon>
        <taxon>Pseudomonadati</taxon>
        <taxon>Fibrobacterota</taxon>
        <taxon>Chitinivibrionia</taxon>
        <taxon>Chitinivibrionales</taxon>
        <taxon>Chitinivibrionaceae</taxon>
        <taxon>Chitinivibrio</taxon>
    </lineage>
</organism>
<feature type="transmembrane region" description="Helical" evidence="8">
    <location>
        <begin position="38"/>
        <end position="56"/>
    </location>
</feature>
<dbReference type="Proteomes" id="UP000017148">
    <property type="component" value="Unassembled WGS sequence"/>
</dbReference>
<feature type="transmembrane region" description="Helical" evidence="8">
    <location>
        <begin position="68"/>
        <end position="86"/>
    </location>
</feature>
<dbReference type="GO" id="GO:0005886">
    <property type="term" value="C:plasma membrane"/>
    <property type="evidence" value="ECO:0007669"/>
    <property type="project" value="UniProtKB-SubCell"/>
</dbReference>
<evidence type="ECO:0000256" key="1">
    <source>
        <dbReference type="ARBA" id="ARBA00004651"/>
    </source>
</evidence>
<feature type="transmembrane region" description="Helical" evidence="8">
    <location>
        <begin position="418"/>
        <end position="440"/>
    </location>
</feature>
<sequence length="669" mass="72075">MKPAKKRYFDQKAMASTILVVLFLPVMILSAYTETHGYPLLLGLSTAISLLLLQGRRLFLQESTSCKPLFFIALVTLYFCALPLLLQSPLLFFLASAGTIHTGFLITDITFFSLRIEQHTNPGDSSYFHAAQSTAASACLAICIGVIAALSPYLHNPVLRLTLPATTLLALIPYGALARVTPSPVPKLIAGMSAAILLFSLANLLFLPSLLIALILYASSRYYSGDTPSSTRLWNRLTANPEQTLLSTFLFLSVSGTVLLLFPYMTTSPISIIDAGFTAVSAVCVTGLIVLDTPTDFTFLGQLTLLLLIQVGGLGIMSISTLAIHLMGKRLSVRQEKTITTMMDIRPQDIASTLRKIFTVTFTAETVGALILTSQFIRLGDSFFTALWRGVFTAVSAFCNAGFALQSASLIEYNGNHIILHTVSILIILGSIAPVTTLALPRFFTKKALTPTTAMVCKMSALLLFVGFLAVLVFEWHNVLAPFSLGERISNAWFHSATLRTAGFNALGIAEMQNATVITMLLLMFIGGSPGGTAGGIKTTTVAVLSIACYTYFSGAKEYHIKNRRILSETIIAAMATAGAAFVVWIGSLFLLELTQDIPIQALLFEVTSALGTVGLSMGVTDQLDSVGKIIVMLIMFTGRIAPITLFILCAKQSSKTHLPYPTAKIPLT</sequence>
<dbReference type="PANTHER" id="PTHR32024:SF1">
    <property type="entry name" value="KTR SYSTEM POTASSIUM UPTAKE PROTEIN B"/>
    <property type="match status" value="1"/>
</dbReference>
<keyword evidence="5 8" id="KW-1133">Transmembrane helix</keyword>
<dbReference type="eggNOG" id="COG0168">
    <property type="taxonomic scope" value="Bacteria"/>
</dbReference>
<comment type="caution">
    <text evidence="9">The sequence shown here is derived from an EMBL/GenBank/DDBJ whole genome shotgun (WGS) entry which is preliminary data.</text>
</comment>
<evidence type="ECO:0000313" key="9">
    <source>
        <dbReference type="EMBL" id="ERP31274.1"/>
    </source>
</evidence>
<dbReference type="STRING" id="1313304.CALK_1762"/>
<proteinExistence type="predicted"/>
<feature type="transmembrane region" description="Helical" evidence="8">
    <location>
        <begin position="161"/>
        <end position="180"/>
    </location>
</feature>
<feature type="transmembrane region" description="Helical" evidence="8">
    <location>
        <begin position="383"/>
        <end position="406"/>
    </location>
</feature>
<feature type="transmembrane region" description="Helical" evidence="8">
    <location>
        <begin position="630"/>
        <end position="649"/>
    </location>
</feature>
<dbReference type="GO" id="GO:0008324">
    <property type="term" value="F:monoatomic cation transmembrane transporter activity"/>
    <property type="evidence" value="ECO:0007669"/>
    <property type="project" value="InterPro"/>
</dbReference>
<feature type="transmembrane region" description="Helical" evidence="8">
    <location>
        <begin position="12"/>
        <end position="32"/>
    </location>
</feature>
<evidence type="ECO:0000313" key="10">
    <source>
        <dbReference type="Proteomes" id="UP000017148"/>
    </source>
</evidence>
<feature type="transmembrane region" description="Helical" evidence="8">
    <location>
        <begin position="566"/>
        <end position="592"/>
    </location>
</feature>
<keyword evidence="7 8" id="KW-0472">Membrane</keyword>
<dbReference type="Pfam" id="PF02386">
    <property type="entry name" value="TrkH"/>
    <property type="match status" value="1"/>
</dbReference>
<dbReference type="RefSeq" id="WP_022637197.1">
    <property type="nucleotide sequence ID" value="NZ_ASJR01000015.1"/>
</dbReference>
<keyword evidence="6" id="KW-0406">Ion transport</keyword>
<feature type="transmembrane region" description="Helical" evidence="8">
    <location>
        <begin position="192"/>
        <end position="218"/>
    </location>
</feature>
<reference evidence="9 10" key="1">
    <citation type="journal article" date="2013" name="Environ. Microbiol.">
        <title>Genome analysis of Chitinivibrio alkaliphilus gen. nov., sp. nov., a novel extremely haloalkaliphilic anaerobic chitinolytic bacterium from the candidate phylum Termite Group 3.</title>
        <authorList>
            <person name="Sorokin D.Y."/>
            <person name="Gumerov V.M."/>
            <person name="Rakitin A.L."/>
            <person name="Beletsky A.V."/>
            <person name="Damste J.S."/>
            <person name="Muyzer G."/>
            <person name="Mardanov A.V."/>
            <person name="Ravin N.V."/>
        </authorList>
    </citation>
    <scope>NUCLEOTIDE SEQUENCE [LARGE SCALE GENOMIC DNA]</scope>
    <source>
        <strain evidence="9 10">ACht1</strain>
    </source>
</reference>
<evidence type="ECO:0000256" key="6">
    <source>
        <dbReference type="ARBA" id="ARBA00023065"/>
    </source>
</evidence>
<dbReference type="PANTHER" id="PTHR32024">
    <property type="entry name" value="TRK SYSTEM POTASSIUM UPTAKE PROTEIN TRKG-RELATED"/>
    <property type="match status" value="1"/>
</dbReference>
<keyword evidence="2" id="KW-0813">Transport</keyword>
<keyword evidence="10" id="KW-1185">Reference proteome</keyword>
<evidence type="ECO:0000256" key="7">
    <source>
        <dbReference type="ARBA" id="ARBA00023136"/>
    </source>
</evidence>
<gene>
    <name evidence="9" type="ORF">CALK_1762</name>
</gene>
<feature type="transmembrane region" description="Helical" evidence="8">
    <location>
        <begin position="272"/>
        <end position="291"/>
    </location>
</feature>
<dbReference type="EMBL" id="ASJR01000015">
    <property type="protein sequence ID" value="ERP31274.1"/>
    <property type="molecule type" value="Genomic_DNA"/>
</dbReference>
<feature type="transmembrane region" description="Helical" evidence="8">
    <location>
        <begin position="245"/>
        <end position="265"/>
    </location>
</feature>
<evidence type="ECO:0000256" key="2">
    <source>
        <dbReference type="ARBA" id="ARBA00022448"/>
    </source>
</evidence>
<feature type="transmembrane region" description="Helical" evidence="8">
    <location>
        <begin position="598"/>
        <end position="618"/>
    </location>
</feature>
<accession>U7D433</accession>
<keyword evidence="3" id="KW-1003">Cell membrane</keyword>
<evidence type="ECO:0000256" key="3">
    <source>
        <dbReference type="ARBA" id="ARBA00022475"/>
    </source>
</evidence>
<dbReference type="GO" id="GO:0030001">
    <property type="term" value="P:metal ion transport"/>
    <property type="evidence" value="ECO:0007669"/>
    <property type="project" value="UniProtKB-ARBA"/>
</dbReference>
<feature type="transmembrane region" description="Helical" evidence="8">
    <location>
        <begin position="135"/>
        <end position="155"/>
    </location>
</feature>
<feature type="transmembrane region" description="Helical" evidence="8">
    <location>
        <begin position="303"/>
        <end position="327"/>
    </location>
</feature>
<feature type="transmembrane region" description="Helical" evidence="8">
    <location>
        <begin position="460"/>
        <end position="481"/>
    </location>
</feature>
<name>U7D433_9BACT</name>
<dbReference type="InterPro" id="IPR003445">
    <property type="entry name" value="Cat_transpt"/>
</dbReference>